<evidence type="ECO:0000256" key="2">
    <source>
        <dbReference type="ARBA" id="ARBA00023002"/>
    </source>
</evidence>
<accession>A0ABM9DDP9</accession>
<dbReference type="PROSITE" id="PS00061">
    <property type="entry name" value="ADH_SHORT"/>
    <property type="match status" value="1"/>
</dbReference>
<keyword evidence="4" id="KW-1185">Reference proteome</keyword>
<dbReference type="SUPFAM" id="SSF51735">
    <property type="entry name" value="NAD(P)-binding Rossmann-fold domains"/>
    <property type="match status" value="1"/>
</dbReference>
<dbReference type="InterPro" id="IPR036291">
    <property type="entry name" value="NAD(P)-bd_dom_sf"/>
</dbReference>
<keyword evidence="2 3" id="KW-0560">Oxidoreductase</keyword>
<dbReference type="EMBL" id="CAKXZS010000003">
    <property type="protein sequence ID" value="CAH2394680.1"/>
    <property type="molecule type" value="Genomic_DNA"/>
</dbReference>
<organism evidence="3 4">
    <name type="scientific">Mesorhizobium ventifaucium</name>
    <dbReference type="NCBI Taxonomy" id="666020"/>
    <lineage>
        <taxon>Bacteria</taxon>
        <taxon>Pseudomonadati</taxon>
        <taxon>Pseudomonadota</taxon>
        <taxon>Alphaproteobacteria</taxon>
        <taxon>Hyphomicrobiales</taxon>
        <taxon>Phyllobacteriaceae</taxon>
        <taxon>Mesorhizobium</taxon>
    </lineage>
</organism>
<sequence length="267" mass="28120">MGFLGMQETAMDAARLFDLTGKKALVTGASRGIGQAMAEALSAAGADVAVTARDENSLRETADRISAHGRRSLCRSLDVLDTDRIRVVVDEVADAFGRLDVLVNNAGYEKVQPSLDVDEAVWDSIVSTNLKGAFFCAQAAARRMAADRSGGAIINLCSLTSYVGIPTAVPYGSSKSGLLGMTRALAAEWASLGIRVNAIAPGYFHTAMTDAFYQDPDWQTAMLAKIPQRRFGTMQDLAGAVVFLASGASAYVTGHCLPVDGGYLASI</sequence>
<gene>
    <name evidence="3" type="primary">kduD</name>
    <name evidence="3" type="ORF">MES4922_110124</name>
</gene>
<dbReference type="PRINTS" id="PR00080">
    <property type="entry name" value="SDRFAMILY"/>
</dbReference>
<reference evidence="3" key="1">
    <citation type="submission" date="2022-03" db="EMBL/GenBank/DDBJ databases">
        <authorList>
            <person name="Brunel B."/>
        </authorList>
    </citation>
    <scope>NUCLEOTIDE SEQUENCE</scope>
    <source>
        <strain evidence="3">STM4922sample</strain>
    </source>
</reference>
<dbReference type="InterPro" id="IPR002347">
    <property type="entry name" value="SDR_fam"/>
</dbReference>
<dbReference type="InterPro" id="IPR020904">
    <property type="entry name" value="Sc_DH/Rdtase_CS"/>
</dbReference>
<dbReference type="PANTHER" id="PTHR42760">
    <property type="entry name" value="SHORT-CHAIN DEHYDROGENASES/REDUCTASES FAMILY MEMBER"/>
    <property type="match status" value="1"/>
</dbReference>
<comment type="similarity">
    <text evidence="1">Belongs to the short-chain dehydrogenases/reductases (SDR) family.</text>
</comment>
<dbReference type="PANTHER" id="PTHR42760:SF5">
    <property type="entry name" value="2-DEHYDRO-3-DEOXY-D-GLUCONATE 5-DEHYDROGENASE"/>
    <property type="match status" value="1"/>
</dbReference>
<dbReference type="GO" id="GO:0047001">
    <property type="term" value="F:2-dehydro-3-deoxy-D-gluconate 5-dehydrogenase activity"/>
    <property type="evidence" value="ECO:0007669"/>
    <property type="project" value="UniProtKB-EC"/>
</dbReference>
<dbReference type="PRINTS" id="PR00081">
    <property type="entry name" value="GDHRDH"/>
</dbReference>
<comment type="caution">
    <text evidence="3">The sequence shown here is derived from an EMBL/GenBank/DDBJ whole genome shotgun (WGS) entry which is preliminary data.</text>
</comment>
<dbReference type="EC" id="1.1.1.127" evidence="3"/>
<dbReference type="EC" id="1.1.1.-" evidence="3"/>
<protein>
    <submittedName>
        <fullName evidence="3">2-dehydro-3-deoxy-D-gluconate 5-dehydrogenase</fullName>
        <ecNumber evidence="3">1.1.1.-</ecNumber>
        <ecNumber evidence="3">1.1.1.127</ecNumber>
    </submittedName>
</protein>
<dbReference type="Proteomes" id="UP001152604">
    <property type="component" value="Unassembled WGS sequence"/>
</dbReference>
<evidence type="ECO:0000256" key="1">
    <source>
        <dbReference type="ARBA" id="ARBA00006484"/>
    </source>
</evidence>
<dbReference type="Pfam" id="PF13561">
    <property type="entry name" value="adh_short_C2"/>
    <property type="match status" value="1"/>
</dbReference>
<dbReference type="Gene3D" id="3.40.50.720">
    <property type="entry name" value="NAD(P)-binding Rossmann-like Domain"/>
    <property type="match status" value="1"/>
</dbReference>
<evidence type="ECO:0000313" key="3">
    <source>
        <dbReference type="EMBL" id="CAH2394680.1"/>
    </source>
</evidence>
<proteinExistence type="inferred from homology"/>
<evidence type="ECO:0000313" key="4">
    <source>
        <dbReference type="Proteomes" id="UP001152604"/>
    </source>
</evidence>
<name>A0ABM9DDP9_9HYPH</name>
<dbReference type="NCBIfam" id="NF005559">
    <property type="entry name" value="PRK07231.1"/>
    <property type="match status" value="1"/>
</dbReference>